<dbReference type="OrthoDB" id="4392217at2"/>
<keyword evidence="3" id="KW-1185">Reference proteome</keyword>
<evidence type="ECO:0000313" key="3">
    <source>
        <dbReference type="Proteomes" id="UP000266975"/>
    </source>
</evidence>
<proteinExistence type="predicted"/>
<feature type="region of interest" description="Disordered" evidence="1">
    <location>
        <begin position="1"/>
        <end position="22"/>
    </location>
</feature>
<name>A0A3M8K634_9CORY</name>
<protein>
    <submittedName>
        <fullName evidence="2">Uncharacterized protein</fullName>
    </submittedName>
</protein>
<organism evidence="2 3">
    <name type="scientific">Corynebacterium alimapuense</name>
    <dbReference type="NCBI Taxonomy" id="1576874"/>
    <lineage>
        <taxon>Bacteria</taxon>
        <taxon>Bacillati</taxon>
        <taxon>Actinomycetota</taxon>
        <taxon>Actinomycetes</taxon>
        <taxon>Mycobacteriales</taxon>
        <taxon>Corynebacteriaceae</taxon>
        <taxon>Corynebacterium</taxon>
    </lineage>
</organism>
<reference evidence="2 3" key="1">
    <citation type="submission" date="2018-02" db="EMBL/GenBank/DDBJ databases">
        <title>Corynebacterium alimpuense sp. nov., a marine obligate actinomycete isolated from sediments of Valparaiso bay, Chile.</title>
        <authorList>
            <person name="Claverias F."/>
            <person name="Gonzales-Siles L."/>
            <person name="Salva-Serra F."/>
            <person name="Inganaes E."/>
            <person name="Molin K."/>
            <person name="Cumsille A."/>
            <person name="Undabarrena A."/>
            <person name="Couve E."/>
            <person name="Moore E.R.B."/>
            <person name="Gomila M."/>
            <person name="Camara B."/>
        </authorList>
    </citation>
    <scope>NUCLEOTIDE SEQUENCE [LARGE SCALE GENOMIC DNA]</scope>
    <source>
        <strain evidence="2 3">CCUG 69366</strain>
    </source>
</reference>
<accession>A0A3M8K634</accession>
<dbReference type="Proteomes" id="UP000266975">
    <property type="component" value="Unassembled WGS sequence"/>
</dbReference>
<gene>
    <name evidence="2" type="ORF">C5L39_08420</name>
</gene>
<evidence type="ECO:0000256" key="1">
    <source>
        <dbReference type="SAM" id="MobiDB-lite"/>
    </source>
</evidence>
<sequence>MFFHRRSRRFSAQPDEHYPGLSHRQAHQLRAELREKLAESGASIRFDGNRGIIDHPSHERITLNLQGLIDEIASSQHPRAVKLLTRSFIETMVEDQRVAGLDTAELYAGLRLRVAPLGGLVTEEADILNSATVRGFTSDTAVTMVLDTAHSIRTLPLERLRKIDDLETLVRAARNNLRAELNKANVRSHVHPGSEDHPGARFYSFESDNYYLSSAPIVLEEVLDSWAPELDRSLGVLVAMPSRHILLLREITEGEDLLEALGRMAPVAAHIADDSPHPVSPLLHMFHEGEMTTLSTFDKQARELKIIPTPYLLQLITRGQTD</sequence>
<evidence type="ECO:0000313" key="2">
    <source>
        <dbReference type="EMBL" id="RNE48687.1"/>
    </source>
</evidence>
<dbReference type="AlphaFoldDB" id="A0A3M8K634"/>
<comment type="caution">
    <text evidence="2">The sequence shown here is derived from an EMBL/GenBank/DDBJ whole genome shotgun (WGS) entry which is preliminary data.</text>
</comment>
<dbReference type="EMBL" id="PTJO01000005">
    <property type="protein sequence ID" value="RNE48687.1"/>
    <property type="molecule type" value="Genomic_DNA"/>
</dbReference>